<dbReference type="InterPro" id="IPR018336">
    <property type="entry name" value="RNase_PH_CS"/>
</dbReference>
<dbReference type="GO" id="GO:0000049">
    <property type="term" value="F:tRNA binding"/>
    <property type="evidence" value="ECO:0007669"/>
    <property type="project" value="UniProtKB-KW"/>
</dbReference>
<evidence type="ECO:0000256" key="3">
    <source>
        <dbReference type="ARBA" id="ARBA00022555"/>
    </source>
</evidence>
<dbReference type="GO" id="GO:0008033">
    <property type="term" value="P:tRNA processing"/>
    <property type="evidence" value="ECO:0007669"/>
    <property type="project" value="UniProtKB-KW"/>
</dbReference>
<evidence type="ECO:0000256" key="4">
    <source>
        <dbReference type="ARBA" id="ARBA00022694"/>
    </source>
</evidence>
<feature type="domain" description="Exoribonuclease phosphorolytic" evidence="6">
    <location>
        <begin position="12"/>
        <end position="142"/>
    </location>
</feature>
<keyword evidence="8" id="KW-0548">Nucleotidyltransferase</keyword>
<proteinExistence type="inferred from homology"/>
<keyword evidence="2" id="KW-0698">rRNA processing</keyword>
<dbReference type="SUPFAM" id="SSF55666">
    <property type="entry name" value="Ribonuclease PH domain 2-like"/>
    <property type="match status" value="1"/>
</dbReference>
<dbReference type="InterPro" id="IPR002381">
    <property type="entry name" value="RNase_PH_bac-type"/>
</dbReference>
<comment type="similarity">
    <text evidence="1">Belongs to the RNase PH family.</text>
</comment>
<dbReference type="InterPro" id="IPR036345">
    <property type="entry name" value="ExoRNase_PH_dom2_sf"/>
</dbReference>
<dbReference type="Pfam" id="PF01138">
    <property type="entry name" value="RNase_PH"/>
    <property type="match status" value="1"/>
</dbReference>
<dbReference type="InterPro" id="IPR050080">
    <property type="entry name" value="RNase_PH"/>
</dbReference>
<dbReference type="EMBL" id="UOFZ01000116">
    <property type="protein sequence ID" value="VAX13425.1"/>
    <property type="molecule type" value="Genomic_DNA"/>
</dbReference>
<evidence type="ECO:0000256" key="1">
    <source>
        <dbReference type="ARBA" id="ARBA00006678"/>
    </source>
</evidence>
<dbReference type="PROSITE" id="PS01277">
    <property type="entry name" value="RIBONUCLEASE_PH"/>
    <property type="match status" value="1"/>
</dbReference>
<evidence type="ECO:0000259" key="6">
    <source>
        <dbReference type="Pfam" id="PF01138"/>
    </source>
</evidence>
<keyword evidence="8" id="KW-0808">Transferase</keyword>
<gene>
    <name evidence="8" type="ORF">MNBD_GAMMA24-2346</name>
</gene>
<dbReference type="InterPro" id="IPR001247">
    <property type="entry name" value="ExoRNase_PH_dom1"/>
</dbReference>
<dbReference type="GO" id="GO:0016075">
    <property type="term" value="P:rRNA catabolic process"/>
    <property type="evidence" value="ECO:0007669"/>
    <property type="project" value="TreeGrafter"/>
</dbReference>
<accession>A0A3B1C413</accession>
<reference evidence="8" key="1">
    <citation type="submission" date="2018-06" db="EMBL/GenBank/DDBJ databases">
        <authorList>
            <person name="Zhirakovskaya E."/>
        </authorList>
    </citation>
    <scope>NUCLEOTIDE SEQUENCE</scope>
</reference>
<evidence type="ECO:0000256" key="5">
    <source>
        <dbReference type="ARBA" id="ARBA00022884"/>
    </source>
</evidence>
<dbReference type="InterPro" id="IPR027408">
    <property type="entry name" value="PNPase/RNase_PH_dom_sf"/>
</dbReference>
<evidence type="ECO:0000256" key="2">
    <source>
        <dbReference type="ARBA" id="ARBA00022552"/>
    </source>
</evidence>
<dbReference type="NCBIfam" id="TIGR01966">
    <property type="entry name" value="RNasePH"/>
    <property type="match status" value="1"/>
</dbReference>
<dbReference type="CDD" id="cd11362">
    <property type="entry name" value="RNase_PH_bact"/>
    <property type="match status" value="1"/>
</dbReference>
<dbReference type="HAMAP" id="MF_00564">
    <property type="entry name" value="RNase_PH"/>
    <property type="match status" value="1"/>
</dbReference>
<dbReference type="InterPro" id="IPR015847">
    <property type="entry name" value="ExoRNase_PH_dom2"/>
</dbReference>
<dbReference type="PANTHER" id="PTHR11953">
    <property type="entry name" value="EXOSOME COMPLEX COMPONENT"/>
    <property type="match status" value="1"/>
</dbReference>
<dbReference type="InterPro" id="IPR020568">
    <property type="entry name" value="Ribosomal_Su5_D2-typ_SF"/>
</dbReference>
<keyword evidence="3" id="KW-0820">tRNA-binding</keyword>
<sequence length="239" mass="25786">MSNRPSGRANNELRPITITRHYTKHAEGSVLIECGDTKVLCTASVSTRVPGFLRGKEQGWVTAEYGMLPRSTGERMGREAARGKQGGRTMEIQRLIGRSLRAAVDLKALGENSIALDCDVIQADGGTRTASITGAWVALVDALRHMQENKIITTDPLMAQIAAISVGVYKGEPVTDLDYPEDCDCETDMNLVMNDKGGFIEVQGTAEGAAFDTDELNAMLGLGKDAIAQLMEIQRKALT</sequence>
<dbReference type="SUPFAM" id="SSF54211">
    <property type="entry name" value="Ribosomal protein S5 domain 2-like"/>
    <property type="match status" value="1"/>
</dbReference>
<dbReference type="Pfam" id="PF03725">
    <property type="entry name" value="RNase_PH_C"/>
    <property type="match status" value="1"/>
</dbReference>
<dbReference type="EC" id="2.7.7.56" evidence="8"/>
<dbReference type="PANTHER" id="PTHR11953:SF0">
    <property type="entry name" value="EXOSOME COMPLEX COMPONENT RRP41"/>
    <property type="match status" value="1"/>
</dbReference>
<organism evidence="8">
    <name type="scientific">hydrothermal vent metagenome</name>
    <dbReference type="NCBI Taxonomy" id="652676"/>
    <lineage>
        <taxon>unclassified sequences</taxon>
        <taxon>metagenomes</taxon>
        <taxon>ecological metagenomes</taxon>
    </lineage>
</organism>
<dbReference type="GO" id="GO:0009022">
    <property type="term" value="F:tRNA nucleotidyltransferase activity"/>
    <property type="evidence" value="ECO:0007669"/>
    <property type="project" value="UniProtKB-EC"/>
</dbReference>
<dbReference type="AlphaFoldDB" id="A0A3B1C413"/>
<dbReference type="Gene3D" id="3.30.230.70">
    <property type="entry name" value="GHMP Kinase, N-terminal domain"/>
    <property type="match status" value="1"/>
</dbReference>
<feature type="domain" description="Exoribonuclease phosphorolytic" evidence="7">
    <location>
        <begin position="161"/>
        <end position="225"/>
    </location>
</feature>
<evidence type="ECO:0000313" key="8">
    <source>
        <dbReference type="EMBL" id="VAX13425.1"/>
    </source>
</evidence>
<keyword evidence="4" id="KW-0819">tRNA processing</keyword>
<name>A0A3B1C413_9ZZZZ</name>
<protein>
    <submittedName>
        <fullName evidence="8">Ribonuclease PH</fullName>
        <ecNumber evidence="8">2.7.7.56</ecNumber>
    </submittedName>
</protein>
<dbReference type="FunFam" id="3.30.230.70:FF:000003">
    <property type="entry name" value="Ribonuclease PH"/>
    <property type="match status" value="1"/>
</dbReference>
<dbReference type="GO" id="GO:0006364">
    <property type="term" value="P:rRNA processing"/>
    <property type="evidence" value="ECO:0007669"/>
    <property type="project" value="UniProtKB-KW"/>
</dbReference>
<keyword evidence="5" id="KW-0694">RNA-binding</keyword>
<evidence type="ECO:0000259" key="7">
    <source>
        <dbReference type="Pfam" id="PF03725"/>
    </source>
</evidence>